<keyword evidence="4" id="KW-0479">Metal-binding</keyword>
<proteinExistence type="predicted"/>
<name>A0A146K2Y6_9EUKA</name>
<dbReference type="InterPro" id="IPR036400">
    <property type="entry name" value="Cyt_B5-like_heme/steroid_sf"/>
</dbReference>
<comment type="subcellular location">
    <subcellularLocation>
        <location evidence="1">Cytoplasm</location>
        <location evidence="1">Cytoskeleton</location>
        <location evidence="1">Cilium axoneme</location>
    </subcellularLocation>
</comment>
<keyword evidence="3" id="KW-0349">Heme</keyword>
<dbReference type="Gene3D" id="3.10.120.10">
    <property type="entry name" value="Cytochrome b5-like heme/steroid binding domain"/>
    <property type="match status" value="1"/>
</dbReference>
<evidence type="ECO:0000256" key="9">
    <source>
        <dbReference type="ARBA" id="ARBA00046139"/>
    </source>
</evidence>
<dbReference type="SUPFAM" id="SSF55856">
    <property type="entry name" value="Cytochrome b5-like heme/steroid binding domain"/>
    <property type="match status" value="1"/>
</dbReference>
<keyword evidence="5" id="KW-0408">Iron</keyword>
<evidence type="ECO:0000313" key="11">
    <source>
        <dbReference type="EMBL" id="JAP91067.1"/>
    </source>
</evidence>
<evidence type="ECO:0000256" key="4">
    <source>
        <dbReference type="ARBA" id="ARBA00022723"/>
    </source>
</evidence>
<evidence type="ECO:0000256" key="1">
    <source>
        <dbReference type="ARBA" id="ARBA00004430"/>
    </source>
</evidence>
<evidence type="ECO:0000256" key="2">
    <source>
        <dbReference type="ARBA" id="ARBA00022490"/>
    </source>
</evidence>
<evidence type="ECO:0000256" key="5">
    <source>
        <dbReference type="ARBA" id="ARBA00023004"/>
    </source>
</evidence>
<evidence type="ECO:0000256" key="3">
    <source>
        <dbReference type="ARBA" id="ARBA00022617"/>
    </source>
</evidence>
<feature type="domain" description="Cytochrome b5 heme-binding" evidence="10">
    <location>
        <begin position="3"/>
        <end position="58"/>
    </location>
</feature>
<comment type="function">
    <text evidence="9">Radial spoke stalk protein that binds heme under oxidizing conditions. Required for the coordinated beating of multiple cilia maybe by functioning in a redox signaling pathway.</text>
</comment>
<evidence type="ECO:0000259" key="10">
    <source>
        <dbReference type="PROSITE" id="PS50255"/>
    </source>
</evidence>
<dbReference type="AlphaFoldDB" id="A0A146K2Y6"/>
<reference evidence="11" key="1">
    <citation type="submission" date="2015-07" db="EMBL/GenBank/DDBJ databases">
        <title>Adaptation to a free-living lifestyle via gene acquisitions in the diplomonad Trepomonas sp. PC1.</title>
        <authorList>
            <person name="Xu F."/>
            <person name="Jerlstrom-Hultqvist J."/>
            <person name="Kolisko M."/>
            <person name="Simpson A.G.B."/>
            <person name="Roger A.J."/>
            <person name="Svard S.G."/>
            <person name="Andersson J.O."/>
        </authorList>
    </citation>
    <scope>NUCLEOTIDE SEQUENCE</scope>
    <source>
        <strain evidence="11">PC1</strain>
    </source>
</reference>
<keyword evidence="6" id="KW-0206">Cytoskeleton</keyword>
<dbReference type="SMART" id="SM01117">
    <property type="entry name" value="Cyt-b5"/>
    <property type="match status" value="1"/>
</dbReference>
<gene>
    <name evidence="11" type="ORF">TPC1_17426</name>
</gene>
<dbReference type="InterPro" id="IPR052320">
    <property type="entry name" value="Cytochrome_b5_domain"/>
</dbReference>
<sequence length="201" mass="23162">KTTTYFTSSDIALHCTASDLWVSKFGKVLDLTNVVRQAPSNLTESLIRSAGTDISSWFDKETDDFPLLDNVLGQQFRLPYGLPMLHVDQSTATPWWKDASLQIGILGKQRPLEVLNTLTTHRHRFDVCEEETLGEIAARYARFNSNILGYKWRFDGVDLKMDRTLTENGVSDDRETYLKLNWPEEQWYVPVVTLVWKDQMV</sequence>
<dbReference type="InterPro" id="IPR001199">
    <property type="entry name" value="Cyt_B5-like_heme/steroid-bd"/>
</dbReference>
<evidence type="ECO:0000256" key="7">
    <source>
        <dbReference type="ARBA" id="ARBA00023273"/>
    </source>
</evidence>
<dbReference type="PROSITE" id="PS50255">
    <property type="entry name" value="CYTOCHROME_B5_2"/>
    <property type="match status" value="1"/>
</dbReference>
<dbReference type="GO" id="GO:0046872">
    <property type="term" value="F:metal ion binding"/>
    <property type="evidence" value="ECO:0007669"/>
    <property type="project" value="UniProtKB-KW"/>
</dbReference>
<dbReference type="EMBL" id="GDID01005539">
    <property type="protein sequence ID" value="JAP91067.1"/>
    <property type="molecule type" value="Transcribed_RNA"/>
</dbReference>
<keyword evidence="7" id="KW-0966">Cell projection</keyword>
<protein>
    <recommendedName>
        <fullName evidence="8">Cytochrome b5 domain-containing protein 1</fullName>
    </recommendedName>
</protein>
<dbReference type="GO" id="GO:0005930">
    <property type="term" value="C:axoneme"/>
    <property type="evidence" value="ECO:0007669"/>
    <property type="project" value="UniProtKB-SubCell"/>
</dbReference>
<accession>A0A146K2Y6</accession>
<keyword evidence="2" id="KW-0963">Cytoplasm</keyword>
<evidence type="ECO:0000256" key="8">
    <source>
        <dbReference type="ARBA" id="ARBA00040649"/>
    </source>
</evidence>
<dbReference type="PANTHER" id="PTHR21281">
    <property type="entry name" value="CYTOCHROME B5 DOMAIN-CONTAINING PROTEIN 1"/>
    <property type="match status" value="1"/>
</dbReference>
<dbReference type="PANTHER" id="PTHR21281:SF0">
    <property type="entry name" value="CYTOCHROME B5 DOMAIN-CONTAINING PROTEIN 1"/>
    <property type="match status" value="1"/>
</dbReference>
<evidence type="ECO:0000256" key="6">
    <source>
        <dbReference type="ARBA" id="ARBA00023212"/>
    </source>
</evidence>
<feature type="non-terminal residue" evidence="11">
    <location>
        <position position="1"/>
    </location>
</feature>
<organism evidence="11">
    <name type="scientific">Trepomonas sp. PC1</name>
    <dbReference type="NCBI Taxonomy" id="1076344"/>
    <lineage>
        <taxon>Eukaryota</taxon>
        <taxon>Metamonada</taxon>
        <taxon>Diplomonadida</taxon>
        <taxon>Hexamitidae</taxon>
        <taxon>Hexamitinae</taxon>
        <taxon>Trepomonas</taxon>
    </lineage>
</organism>